<comment type="caution">
    <text evidence="1">The sequence shown here is derived from an EMBL/GenBank/DDBJ whole genome shotgun (WGS) entry which is preliminary data.</text>
</comment>
<feature type="non-terminal residue" evidence="1">
    <location>
        <position position="1"/>
    </location>
</feature>
<gene>
    <name evidence="1" type="ORF">EZS27_031785</name>
</gene>
<accession>A0A5J4QB55</accession>
<dbReference type="EMBL" id="SNRY01004280">
    <property type="protein sequence ID" value="KAA6318174.1"/>
    <property type="molecule type" value="Genomic_DNA"/>
</dbReference>
<dbReference type="AlphaFoldDB" id="A0A5J4QB55"/>
<organism evidence="1">
    <name type="scientific">termite gut metagenome</name>
    <dbReference type="NCBI Taxonomy" id="433724"/>
    <lineage>
        <taxon>unclassified sequences</taxon>
        <taxon>metagenomes</taxon>
        <taxon>organismal metagenomes</taxon>
    </lineage>
</organism>
<proteinExistence type="predicted"/>
<reference evidence="1" key="1">
    <citation type="submission" date="2019-03" db="EMBL/GenBank/DDBJ databases">
        <title>Single cell metagenomics reveals metabolic interactions within the superorganism composed of flagellate Streblomastix strix and complex community of Bacteroidetes bacteria on its surface.</title>
        <authorList>
            <person name="Treitli S.C."/>
            <person name="Kolisko M."/>
            <person name="Husnik F."/>
            <person name="Keeling P."/>
            <person name="Hampl V."/>
        </authorList>
    </citation>
    <scope>NUCLEOTIDE SEQUENCE</scope>
    <source>
        <strain evidence="1">STM</strain>
    </source>
</reference>
<evidence type="ECO:0000313" key="1">
    <source>
        <dbReference type="EMBL" id="KAA6318174.1"/>
    </source>
</evidence>
<sequence length="57" mass="6139">TKSMASQAVEAVKEIAIEKIGEKLGLDSAVVANKDSLKKKVTEKATEKALDLLKKIK</sequence>
<name>A0A5J4QB55_9ZZZZ</name>
<protein>
    <submittedName>
        <fullName evidence="1">Uncharacterized protein</fullName>
    </submittedName>
</protein>